<feature type="binding site" evidence="3">
    <location>
        <begin position="32"/>
        <end position="39"/>
    </location>
    <ligand>
        <name>ATP</name>
        <dbReference type="ChEBI" id="CHEBI:30616"/>
    </ligand>
</feature>
<dbReference type="Proteomes" id="UP000187209">
    <property type="component" value="Unassembled WGS sequence"/>
</dbReference>
<dbReference type="SMART" id="SM00129">
    <property type="entry name" value="KISc"/>
    <property type="match status" value="1"/>
</dbReference>
<dbReference type="Pfam" id="PF00225">
    <property type="entry name" value="Kinesin"/>
    <property type="match status" value="1"/>
</dbReference>
<evidence type="ECO:0000256" key="5">
    <source>
        <dbReference type="SAM" id="Coils"/>
    </source>
</evidence>
<dbReference type="PROSITE" id="PS00411">
    <property type="entry name" value="KINESIN_MOTOR_1"/>
    <property type="match status" value="1"/>
</dbReference>
<protein>
    <recommendedName>
        <fullName evidence="4">Kinesin-like protein</fullName>
    </recommendedName>
</protein>
<keyword evidence="5" id="KW-0175">Coiled coil</keyword>
<dbReference type="AlphaFoldDB" id="A0A1R2BZK3"/>
<keyword evidence="2 3" id="KW-0067">ATP-binding</keyword>
<dbReference type="GO" id="GO:0007018">
    <property type="term" value="P:microtubule-based movement"/>
    <property type="evidence" value="ECO:0007669"/>
    <property type="project" value="InterPro"/>
</dbReference>
<dbReference type="OrthoDB" id="3176171at2759"/>
<keyword evidence="4" id="KW-0493">Microtubule</keyword>
<dbReference type="PANTHER" id="PTHR47968">
    <property type="entry name" value="CENTROMERE PROTEIN E"/>
    <property type="match status" value="1"/>
</dbReference>
<evidence type="ECO:0000256" key="2">
    <source>
        <dbReference type="ARBA" id="ARBA00022840"/>
    </source>
</evidence>
<dbReference type="InterPro" id="IPR001752">
    <property type="entry name" value="Kinesin_motor_dom"/>
</dbReference>
<keyword evidence="8" id="KW-1185">Reference proteome</keyword>
<feature type="coiled-coil region" evidence="5">
    <location>
        <begin position="488"/>
        <end position="532"/>
    </location>
</feature>
<dbReference type="InterPro" id="IPR027417">
    <property type="entry name" value="P-loop_NTPase"/>
</dbReference>
<proteinExistence type="inferred from homology"/>
<dbReference type="GO" id="GO:0003777">
    <property type="term" value="F:microtubule motor activity"/>
    <property type="evidence" value="ECO:0007669"/>
    <property type="project" value="InterPro"/>
</dbReference>
<dbReference type="PROSITE" id="PS50067">
    <property type="entry name" value="KINESIN_MOTOR_2"/>
    <property type="match status" value="1"/>
</dbReference>
<dbReference type="Gene3D" id="3.40.850.10">
    <property type="entry name" value="Kinesin motor domain"/>
    <property type="match status" value="1"/>
</dbReference>
<comment type="caution">
    <text evidence="7">The sequence shown here is derived from an EMBL/GenBank/DDBJ whole genome shotgun (WGS) entry which is preliminary data.</text>
</comment>
<dbReference type="InterPro" id="IPR036961">
    <property type="entry name" value="Kinesin_motor_dom_sf"/>
</dbReference>
<name>A0A1R2BZK3_9CILI</name>
<dbReference type="Pfam" id="PF23735">
    <property type="entry name" value="KIF9"/>
    <property type="match status" value="1"/>
</dbReference>
<organism evidence="7 8">
    <name type="scientific">Stentor coeruleus</name>
    <dbReference type="NCBI Taxonomy" id="5963"/>
    <lineage>
        <taxon>Eukaryota</taxon>
        <taxon>Sar</taxon>
        <taxon>Alveolata</taxon>
        <taxon>Ciliophora</taxon>
        <taxon>Postciliodesmatophora</taxon>
        <taxon>Heterotrichea</taxon>
        <taxon>Heterotrichida</taxon>
        <taxon>Stentoridae</taxon>
        <taxon>Stentor</taxon>
    </lineage>
</organism>
<dbReference type="GO" id="GO:0005524">
    <property type="term" value="F:ATP binding"/>
    <property type="evidence" value="ECO:0007669"/>
    <property type="project" value="UniProtKB-UniRule"/>
</dbReference>
<evidence type="ECO:0000313" key="8">
    <source>
        <dbReference type="Proteomes" id="UP000187209"/>
    </source>
</evidence>
<evidence type="ECO:0000256" key="1">
    <source>
        <dbReference type="ARBA" id="ARBA00022741"/>
    </source>
</evidence>
<dbReference type="SUPFAM" id="SSF52540">
    <property type="entry name" value="P-loop containing nucleoside triphosphate hydrolases"/>
    <property type="match status" value="1"/>
</dbReference>
<dbReference type="InterPro" id="IPR056524">
    <property type="entry name" value="KIF6/9_C"/>
</dbReference>
<evidence type="ECO:0000313" key="7">
    <source>
        <dbReference type="EMBL" id="OMJ82170.1"/>
    </source>
</evidence>
<evidence type="ECO:0000256" key="3">
    <source>
        <dbReference type="PROSITE-ProRule" id="PRU00283"/>
    </source>
</evidence>
<dbReference type="InterPro" id="IPR027640">
    <property type="entry name" value="Kinesin-like_fam"/>
</dbReference>
<accession>A0A1R2BZK3</accession>
<reference evidence="7 8" key="1">
    <citation type="submission" date="2016-11" db="EMBL/GenBank/DDBJ databases">
        <title>The macronuclear genome of Stentor coeruleus: a giant cell with tiny introns.</title>
        <authorList>
            <person name="Slabodnick M."/>
            <person name="Ruby J.G."/>
            <person name="Reiff S.B."/>
            <person name="Swart E.C."/>
            <person name="Gosai S."/>
            <person name="Prabakaran S."/>
            <person name="Witkowska E."/>
            <person name="Larue G.E."/>
            <person name="Fisher S."/>
            <person name="Freeman R.M."/>
            <person name="Gunawardena J."/>
            <person name="Chu W."/>
            <person name="Stover N.A."/>
            <person name="Gregory B.D."/>
            <person name="Nowacki M."/>
            <person name="Derisi J."/>
            <person name="Roy S.W."/>
            <person name="Marshall W.F."/>
            <person name="Sood P."/>
        </authorList>
    </citation>
    <scope>NUCLEOTIDE SEQUENCE [LARGE SCALE GENOMIC DNA]</scope>
    <source>
        <strain evidence="7">WM001</strain>
    </source>
</reference>
<dbReference type="InterPro" id="IPR019821">
    <property type="entry name" value="Kinesin_motor_CS"/>
</dbReference>
<dbReference type="GO" id="GO:0005874">
    <property type="term" value="C:microtubule"/>
    <property type="evidence" value="ECO:0007669"/>
    <property type="project" value="UniProtKB-KW"/>
</dbReference>
<dbReference type="GO" id="GO:0008017">
    <property type="term" value="F:microtubule binding"/>
    <property type="evidence" value="ECO:0007669"/>
    <property type="project" value="InterPro"/>
</dbReference>
<dbReference type="EMBL" id="MPUH01000350">
    <property type="protein sequence ID" value="OMJ82170.1"/>
    <property type="molecule type" value="Genomic_DNA"/>
</dbReference>
<evidence type="ECO:0000259" key="6">
    <source>
        <dbReference type="PROSITE" id="PS50067"/>
    </source>
</evidence>
<keyword evidence="1 3" id="KW-0547">Nucleotide-binding</keyword>
<feature type="domain" description="Kinesin motor" evidence="6">
    <location>
        <begin position="1"/>
        <end position="283"/>
    </location>
</feature>
<evidence type="ECO:0000256" key="4">
    <source>
        <dbReference type="RuleBase" id="RU000394"/>
    </source>
</evidence>
<comment type="similarity">
    <text evidence="3 4">Belongs to the TRAFAC class myosin-kinesin ATPase superfamily. Kinesin family.</text>
</comment>
<keyword evidence="3 4" id="KW-0505">Motor protein</keyword>
<dbReference type="PANTHER" id="PTHR47968:SF67">
    <property type="entry name" value="KINESIN MOTOR DOMAIN-CONTAINING PROTEIN"/>
    <property type="match status" value="1"/>
</dbReference>
<gene>
    <name evidence="7" type="ORF">SteCoe_17189</name>
</gene>
<sequence length="639" mass="72906">MTAKQEQVFDLVAKEVVDSVLEGYNGTIFAYGQTGSGKTFTITGGAEKYTDRGIIPRSVSYVFSEMRKRTDSSYKLSISYLEIYNDDGYDLLDENQCTRNLHDLPKVVHREDTNGNIVLSNLSVHRADSEEDALNLLFIGDTNRVVAETPKHDASTRSHCIFILQIETQKLGSDIKTVSKLHLVDLAGSERVGKTNVEGVLLREARYINQSLHYLEHVIVTLEQKSRGENVFVPYRNSFMTLVLRDSLGGNCKTSMIATASAEEGDLDESVSTFRFAQRVAGIKNEVTKNEQVDPSLIIQRLKQEVAQLKAEIKLLKGSDIERDHLSPEESEECRKIAEEYVEARDPGVRVILSDMLKIHECFFHMKKMIISGKGSHMIENKPSAAENNEEVERLRLLVQQRDNEIAILLNHLNKQKSSVPDNYIQEESTKATDLASKHSVDTATRIRERSIAEGKFTLVNTSIQITAEELQDRNKAFEVFRRSYRKNEAMDENKAILKEKISRAKTLTEMINQARGRIETIKNEIEDLRKENALQGLVDKNNVPLEHPKEEPLKNDLEKAKMVYRNGVIELKDLKSEIERIQKLLKNISEKLQVDFETWLEVMWKQAKVPSAIKDQSVNENLQAFYKARDDIYKRMPN</sequence>
<dbReference type="PRINTS" id="PR00380">
    <property type="entry name" value="KINESINHEAVY"/>
</dbReference>